<dbReference type="InterPro" id="IPR025510">
    <property type="entry name" value="DUF4397"/>
</dbReference>
<gene>
    <name evidence="2" type="ORF">I7X12_15330</name>
</gene>
<dbReference type="Pfam" id="PF14344">
    <property type="entry name" value="DUF4397"/>
    <property type="match status" value="1"/>
</dbReference>
<dbReference type="RefSeq" id="WP_198060923.1">
    <property type="nucleotide sequence ID" value="NZ_CP065856.1"/>
</dbReference>
<reference evidence="2 3" key="1">
    <citation type="submission" date="2020-12" db="EMBL/GenBank/DDBJ databases">
        <title>Halosimplex halophilum sp. nov. and Halosimplex salinum sp. nov., two new members of the genus Halosimplex.</title>
        <authorList>
            <person name="Cui H.L."/>
        </authorList>
    </citation>
    <scope>NUCLEOTIDE SEQUENCE [LARGE SCALE GENOMIC DNA]</scope>
    <source>
        <strain evidence="2 3">YGH94</strain>
    </source>
</reference>
<name>A0A7T3FWQ5_9EURY</name>
<keyword evidence="3" id="KW-1185">Reference proteome</keyword>
<dbReference type="AlphaFoldDB" id="A0A7T3FWQ5"/>
<sequence length="257" mass="26578">MSRTPNRRLIAVLLAAVLVGSVATVGVVAAMNAAGNSQDTTYLRVAHASPDAPSVDVTVDDETVLSDVSFGTVSDYLTLEAGTYNVTIAAADDPDTVVFDDEVTLEARSVTTLAASGEISEGAETSFEPVAFEDDAFTPAENESAVRVAHLSPDAPTVDVTAENGSVVLAENVSFGNASDYVTVPEGDYTVEIREATEGNDGSVVTTVDVSLEGETAYSALAVGYLDAEAAPADTPFEVVLTEDATSSVELPSEQEE</sequence>
<protein>
    <submittedName>
        <fullName evidence="2">DUF4397 domain-containing protein</fullName>
    </submittedName>
</protein>
<dbReference type="Proteomes" id="UP000595001">
    <property type="component" value="Chromosome"/>
</dbReference>
<evidence type="ECO:0000313" key="3">
    <source>
        <dbReference type="Proteomes" id="UP000595001"/>
    </source>
</evidence>
<feature type="domain" description="DUF4397" evidence="1">
    <location>
        <begin position="42"/>
        <end position="161"/>
    </location>
</feature>
<organism evidence="2 3">
    <name type="scientific">Halosimplex litoreum</name>
    <dbReference type="NCBI Taxonomy" id="1198301"/>
    <lineage>
        <taxon>Archaea</taxon>
        <taxon>Methanobacteriati</taxon>
        <taxon>Methanobacteriota</taxon>
        <taxon>Stenosarchaea group</taxon>
        <taxon>Halobacteria</taxon>
        <taxon>Halobacteriales</taxon>
        <taxon>Haloarculaceae</taxon>
        <taxon>Halosimplex</taxon>
    </lineage>
</organism>
<dbReference type="GeneID" id="60589893"/>
<dbReference type="EMBL" id="CP065856">
    <property type="protein sequence ID" value="QPV62106.1"/>
    <property type="molecule type" value="Genomic_DNA"/>
</dbReference>
<dbReference type="OrthoDB" id="187327at2157"/>
<dbReference type="KEGG" id="hlt:I7X12_15330"/>
<evidence type="ECO:0000313" key="2">
    <source>
        <dbReference type="EMBL" id="QPV62106.1"/>
    </source>
</evidence>
<accession>A0A7T3FWQ5</accession>
<evidence type="ECO:0000259" key="1">
    <source>
        <dbReference type="Pfam" id="PF14344"/>
    </source>
</evidence>
<proteinExistence type="predicted"/>